<dbReference type="GO" id="GO:0004252">
    <property type="term" value="F:serine-type endopeptidase activity"/>
    <property type="evidence" value="ECO:0007669"/>
    <property type="project" value="TreeGrafter"/>
</dbReference>
<feature type="domain" description="SRCR" evidence="8">
    <location>
        <begin position="5"/>
        <end position="106"/>
    </location>
</feature>
<dbReference type="PROSITE" id="PS50287">
    <property type="entry name" value="SRCR_2"/>
    <property type="match status" value="2"/>
</dbReference>
<protein>
    <submittedName>
        <fullName evidence="9">Deleted in malignant brain tumors 1 protein</fullName>
    </submittedName>
</protein>
<dbReference type="GO" id="GO:0005886">
    <property type="term" value="C:plasma membrane"/>
    <property type="evidence" value="ECO:0007669"/>
    <property type="project" value="TreeGrafter"/>
</dbReference>
<dbReference type="InterPro" id="IPR001190">
    <property type="entry name" value="SRCR"/>
</dbReference>
<dbReference type="GO" id="GO:0031638">
    <property type="term" value="P:zymogen activation"/>
    <property type="evidence" value="ECO:0007669"/>
    <property type="project" value="TreeGrafter"/>
</dbReference>
<evidence type="ECO:0000313" key="9">
    <source>
        <dbReference type="EMBL" id="EOA99414.1"/>
    </source>
</evidence>
<feature type="non-terminal residue" evidence="9">
    <location>
        <position position="1"/>
    </location>
</feature>
<keyword evidence="4" id="KW-0677">Repeat</keyword>
<gene>
    <name evidence="9" type="ORF">Anapl_14322</name>
</gene>
<reference evidence="10" key="1">
    <citation type="journal article" date="2013" name="Nat. Genet.">
        <title>The duck genome and transcriptome provide insight into an avian influenza virus reservoir species.</title>
        <authorList>
            <person name="Huang Y."/>
            <person name="Li Y."/>
            <person name="Burt D.W."/>
            <person name="Chen H."/>
            <person name="Zhang Y."/>
            <person name="Qian W."/>
            <person name="Kim H."/>
            <person name="Gan S."/>
            <person name="Zhao Y."/>
            <person name="Li J."/>
            <person name="Yi K."/>
            <person name="Feng H."/>
            <person name="Zhu P."/>
            <person name="Li B."/>
            <person name="Liu Q."/>
            <person name="Fairley S."/>
            <person name="Magor K.E."/>
            <person name="Du Z."/>
            <person name="Hu X."/>
            <person name="Goodman L."/>
            <person name="Tafer H."/>
            <person name="Vignal A."/>
            <person name="Lee T."/>
            <person name="Kim K.W."/>
            <person name="Sheng Z."/>
            <person name="An Y."/>
            <person name="Searle S."/>
            <person name="Herrero J."/>
            <person name="Groenen M.A."/>
            <person name="Crooijmans R.P."/>
            <person name="Faraut T."/>
            <person name="Cai Q."/>
            <person name="Webster R.G."/>
            <person name="Aldridge J.R."/>
            <person name="Warren W.C."/>
            <person name="Bartschat S."/>
            <person name="Kehr S."/>
            <person name="Marz M."/>
            <person name="Stadler P.F."/>
            <person name="Smith J."/>
            <person name="Kraus R.H."/>
            <person name="Zhao Y."/>
            <person name="Ren L."/>
            <person name="Fei J."/>
            <person name="Morisson M."/>
            <person name="Kaiser P."/>
            <person name="Griffin D.K."/>
            <person name="Rao M."/>
            <person name="Pitel F."/>
            <person name="Wang J."/>
            <person name="Li N."/>
        </authorList>
    </citation>
    <scope>NUCLEOTIDE SEQUENCE [LARGE SCALE GENOMIC DNA]</scope>
</reference>
<dbReference type="InterPro" id="IPR036772">
    <property type="entry name" value="SRCR-like_dom_sf"/>
</dbReference>
<keyword evidence="10" id="KW-1185">Reference proteome</keyword>
<dbReference type="SMART" id="SM00202">
    <property type="entry name" value="SR"/>
    <property type="match status" value="2"/>
</dbReference>
<evidence type="ECO:0000256" key="3">
    <source>
        <dbReference type="ARBA" id="ARBA00022729"/>
    </source>
</evidence>
<name>R0LD67_ANAPL</name>
<evidence type="ECO:0000256" key="7">
    <source>
        <dbReference type="PROSITE-ProRule" id="PRU00196"/>
    </source>
</evidence>
<organism evidence="9 10">
    <name type="scientific">Anas platyrhynchos</name>
    <name type="common">Mallard</name>
    <name type="synonym">Anas boschas</name>
    <dbReference type="NCBI Taxonomy" id="8839"/>
    <lineage>
        <taxon>Eukaryota</taxon>
        <taxon>Metazoa</taxon>
        <taxon>Chordata</taxon>
        <taxon>Craniata</taxon>
        <taxon>Vertebrata</taxon>
        <taxon>Euteleostomi</taxon>
        <taxon>Archelosauria</taxon>
        <taxon>Archosauria</taxon>
        <taxon>Dinosauria</taxon>
        <taxon>Saurischia</taxon>
        <taxon>Theropoda</taxon>
        <taxon>Coelurosauria</taxon>
        <taxon>Aves</taxon>
        <taxon>Neognathae</taxon>
        <taxon>Galloanserae</taxon>
        <taxon>Anseriformes</taxon>
        <taxon>Anatidae</taxon>
        <taxon>Anatinae</taxon>
        <taxon>Anas</taxon>
    </lineage>
</organism>
<dbReference type="PANTHER" id="PTHR48071:SF15">
    <property type="entry name" value="SRCR DOMAIN-CONTAINING PROTEIN"/>
    <property type="match status" value="1"/>
</dbReference>
<dbReference type="EMBL" id="KB743325">
    <property type="protein sequence ID" value="EOA99414.1"/>
    <property type="molecule type" value="Genomic_DNA"/>
</dbReference>
<evidence type="ECO:0000256" key="5">
    <source>
        <dbReference type="ARBA" id="ARBA00023157"/>
    </source>
</evidence>
<evidence type="ECO:0000259" key="8">
    <source>
        <dbReference type="PROSITE" id="PS50287"/>
    </source>
</evidence>
<comment type="subcellular location">
    <subcellularLocation>
        <location evidence="1">Secreted</location>
    </subcellularLocation>
</comment>
<accession>R0LD67</accession>
<dbReference type="AlphaFoldDB" id="R0LD67"/>
<evidence type="ECO:0000256" key="4">
    <source>
        <dbReference type="ARBA" id="ARBA00022737"/>
    </source>
</evidence>
<keyword evidence="2" id="KW-0964">Secreted</keyword>
<evidence type="ECO:0000256" key="6">
    <source>
        <dbReference type="ARBA" id="ARBA00023180"/>
    </source>
</evidence>
<dbReference type="Pfam" id="PF00530">
    <property type="entry name" value="SRCR"/>
    <property type="match status" value="2"/>
</dbReference>
<dbReference type="Proteomes" id="UP000296049">
    <property type="component" value="Unassembled WGS sequence"/>
</dbReference>
<evidence type="ECO:0000313" key="10">
    <source>
        <dbReference type="Proteomes" id="UP000296049"/>
    </source>
</evidence>
<evidence type="ECO:0000256" key="1">
    <source>
        <dbReference type="ARBA" id="ARBA00004613"/>
    </source>
</evidence>
<dbReference type="FunFam" id="3.10.250.10:FF:000009">
    <property type="entry name" value="WC1"/>
    <property type="match status" value="2"/>
</dbReference>
<feature type="non-terminal residue" evidence="9">
    <location>
        <position position="190"/>
    </location>
</feature>
<dbReference type="PRINTS" id="PR00258">
    <property type="entry name" value="SPERACTRCPTR"/>
</dbReference>
<keyword evidence="3" id="KW-0732">Signal</keyword>
<feature type="disulfide bond" evidence="7">
    <location>
        <begin position="75"/>
        <end position="85"/>
    </location>
</feature>
<feature type="domain" description="SRCR" evidence="8">
    <location>
        <begin position="111"/>
        <end position="190"/>
    </location>
</feature>
<evidence type="ECO:0000256" key="2">
    <source>
        <dbReference type="ARBA" id="ARBA00022525"/>
    </source>
</evidence>
<keyword evidence="5 7" id="KW-1015">Disulfide bond</keyword>
<sequence length="190" mass="20458">GSGELRLVDGGGRCAGRVEVKHKGEWGSVCSYDFDWDHRGAGVVCRQLGCGAVARASPYAPFGQGKGRIWLHPFCQGAETTLQECLHFGWGKHFCDHDRDVGVTCTEALELRLAAGRGPCEGRVEVKLRGQWGTVVDDSWDMEDAEVVCQQMGCGSAAGAYQGNEFGQGDGPINLAFINCDGTEKALWDC</sequence>
<proteinExistence type="predicted"/>
<dbReference type="GO" id="GO:0005615">
    <property type="term" value="C:extracellular space"/>
    <property type="evidence" value="ECO:0007669"/>
    <property type="project" value="TreeGrafter"/>
</dbReference>
<comment type="caution">
    <text evidence="7">Lacks conserved residue(s) required for the propagation of feature annotation.</text>
</comment>
<feature type="disulfide bond" evidence="7">
    <location>
        <begin position="180"/>
        <end position="190"/>
    </location>
</feature>
<keyword evidence="6" id="KW-0325">Glycoprotein</keyword>
<dbReference type="Gene3D" id="3.10.250.10">
    <property type="entry name" value="SRCR-like domain"/>
    <property type="match status" value="2"/>
</dbReference>
<dbReference type="SUPFAM" id="SSF56487">
    <property type="entry name" value="SRCR-like"/>
    <property type="match status" value="2"/>
</dbReference>
<dbReference type="PANTHER" id="PTHR48071">
    <property type="entry name" value="SRCR DOMAIN-CONTAINING PROTEIN"/>
    <property type="match status" value="1"/>
</dbReference>